<dbReference type="EMBL" id="CAJPDT010000058">
    <property type="protein sequence ID" value="CAF9930765.1"/>
    <property type="molecule type" value="Genomic_DNA"/>
</dbReference>
<dbReference type="Pfam" id="PF24883">
    <property type="entry name" value="NPHP3_N"/>
    <property type="match status" value="1"/>
</dbReference>
<proteinExistence type="predicted"/>
<evidence type="ECO:0000313" key="6">
    <source>
        <dbReference type="Proteomes" id="UP000664534"/>
    </source>
</evidence>
<dbReference type="InterPro" id="IPR054471">
    <property type="entry name" value="GPIID_WHD"/>
</dbReference>
<dbReference type="SMART" id="SM00320">
    <property type="entry name" value="WD40"/>
    <property type="match status" value="6"/>
</dbReference>
<dbReference type="PANTHER" id="PTHR10039">
    <property type="entry name" value="AMELOGENIN"/>
    <property type="match status" value="1"/>
</dbReference>
<sequence length="1448" mass="162289">MKFAQDEANEDLRVGKAYVLGQIDGNYDDIVQSISAIVFLSTPHRGTHLAEILNRILSISFQSTKNFIGDINRSSAAIENLNEQFRHLATKLDIVSFYETLHTSIGPKKMLVVEKDCSILGYPHEISAPLNADHHDVCKYSSQDDPNYISVRSALTDLVRRFGSKGANALNSLKDEDERDLRSLFALSQAPDDDLDYFRKRWMPGSCQWILSEPALKTWTEFSPESRIAWLCAPPGTGKSILATHIIKHLQGLGFGCHYFFFRFGDQSKRSLGVLLRSLGYQSACGLTQFRRAMVELSREGLKLEKMDPRVVWQKIFISVLFKLAQLRPIYWVIDALDEADSPKAFLELLQDVSRSTCPIRVFIISRDTEQISMAFKRLSRSISVDIIGDVDPENTQADMRLYVQKELEFMRGRQDLKSSVLENILARADGNFLWVRLVLEEVQHCRTETAIRDALQDIPNGMTALYSRMENGIANNPRPSDRHWAKTFLKWTICARRALSLTELAEALEPESLEFLDLKSTIQDVCRQFIVIDRNMRITIVHQTARDYLTKTQGLKFSIDVRESHTEIFSRTILAFADNAVRSKLRQRISQDDTCFLHYAATSWAYHLRHSATVSNVCLELLVRFFKGPSVMTWIHALAVYRRLDTLVTAANALSSFIGQFRRLNATRNPLLHRLQDLEILDLWAIDLVRIVGKFSRHLIQDPASIHKTVPQFCPKESAIYRQRFHIEKSSISVSGISNDTWSDCLAKITLQRDEQAEKILCAGPYFAVVSLVGVIYVWGSSSFEKLSILPHAESITSACFSAKCDKILTCGLRTTKLWALPSGHLLASFENPTDTKLLAVIFTDDDTRILSAADDKIIRRLLPNTTSKGWEQVSSALAAEQFQIEGGFLNIPTVMSFSPDAAQVAIAYRGYPLSVWTTNESQLVGRCKRTVEGRPGTGRPSAQWMAVERVVWHPTGTHVLGLYKDGSIFKWDPIGDESQEARATADEIGVSPDGKLFITSDGDGTIKIWNMTYFSVVYQLYSEDPVIDLAFSPDCRRFYDLRWSSLNIWEPNSLVRLAEAEESASDSASEQMAPPPSSHVSEAKVASVDPICALVAAPHSLLYCAANEDGAVTLFESSTLRSVQVAKVPSFRTVEHLDWVEEGDHIAMADLGGNIMVQRIDWSAARAVESETKMVPVLKATVDRGVGGIHQVLLDPNSEKLLVVGESSCQVWSIENGCVLAASTIQSEVTRKWLNHPLQRDLLLSFGPSNVKAIRWKDLSQVAHLELQSGVPEIRLDPVIAVPDLARLLITEDIKPRVEASVNKAFLTHDGQDLLLQILERSAQGKTAKRLRIINVSSLQISDAGDWSQPLSTLDIPEEISLRIEVPLGIVSGRRLVFLDNDLWMCTFKLDTLHGSNTVNRHFFLPFDWASTEASAQCCLLEDGTLLFPRDGEVAVISSGLARGDW</sequence>
<keyword evidence="2" id="KW-0853">WD repeat</keyword>
<dbReference type="SUPFAM" id="SSF52540">
    <property type="entry name" value="P-loop containing nucleoside triphosphate hydrolases"/>
    <property type="match status" value="1"/>
</dbReference>
<reference evidence="5" key="1">
    <citation type="submission" date="2021-03" db="EMBL/GenBank/DDBJ databases">
        <authorList>
            <person name="Tagirdzhanova G."/>
        </authorList>
    </citation>
    <scope>NUCLEOTIDE SEQUENCE</scope>
</reference>
<dbReference type="InterPro" id="IPR015943">
    <property type="entry name" value="WD40/YVTN_repeat-like_dom_sf"/>
</dbReference>
<feature type="repeat" description="WD" evidence="2">
    <location>
        <begin position="990"/>
        <end position="1021"/>
    </location>
</feature>
<dbReference type="InterPro" id="IPR001680">
    <property type="entry name" value="WD40_rpt"/>
</dbReference>
<dbReference type="Gene3D" id="2.130.10.10">
    <property type="entry name" value="YVTN repeat-like/Quinoprotein amine dehydrogenase"/>
    <property type="match status" value="2"/>
</dbReference>
<evidence type="ECO:0000259" key="3">
    <source>
        <dbReference type="Pfam" id="PF22939"/>
    </source>
</evidence>
<dbReference type="Pfam" id="PF22939">
    <property type="entry name" value="WHD_GPIID"/>
    <property type="match status" value="1"/>
</dbReference>
<dbReference type="Proteomes" id="UP000664534">
    <property type="component" value="Unassembled WGS sequence"/>
</dbReference>
<feature type="domain" description="GPI inositol-deacylase winged helix" evidence="3">
    <location>
        <begin position="483"/>
        <end position="553"/>
    </location>
</feature>
<dbReference type="Gene3D" id="3.40.50.300">
    <property type="entry name" value="P-loop containing nucleotide triphosphate hydrolases"/>
    <property type="match status" value="1"/>
</dbReference>
<gene>
    <name evidence="5" type="ORF">IMSHALPRED_008277</name>
</gene>
<feature type="domain" description="Nephrocystin 3-like N-terminal" evidence="4">
    <location>
        <begin position="205"/>
        <end position="367"/>
    </location>
</feature>
<dbReference type="SUPFAM" id="SSF50978">
    <property type="entry name" value="WD40 repeat-like"/>
    <property type="match status" value="2"/>
</dbReference>
<dbReference type="OrthoDB" id="194358at2759"/>
<evidence type="ECO:0000256" key="2">
    <source>
        <dbReference type="PROSITE-ProRule" id="PRU00221"/>
    </source>
</evidence>
<organism evidence="5 6">
    <name type="scientific">Imshaugia aleurites</name>
    <dbReference type="NCBI Taxonomy" id="172621"/>
    <lineage>
        <taxon>Eukaryota</taxon>
        <taxon>Fungi</taxon>
        <taxon>Dikarya</taxon>
        <taxon>Ascomycota</taxon>
        <taxon>Pezizomycotina</taxon>
        <taxon>Lecanoromycetes</taxon>
        <taxon>OSLEUM clade</taxon>
        <taxon>Lecanoromycetidae</taxon>
        <taxon>Lecanorales</taxon>
        <taxon>Lecanorineae</taxon>
        <taxon>Parmeliaceae</taxon>
        <taxon>Imshaugia</taxon>
    </lineage>
</organism>
<evidence type="ECO:0000256" key="1">
    <source>
        <dbReference type="ARBA" id="ARBA00022737"/>
    </source>
</evidence>
<dbReference type="InterPro" id="IPR036322">
    <property type="entry name" value="WD40_repeat_dom_sf"/>
</dbReference>
<evidence type="ECO:0000313" key="5">
    <source>
        <dbReference type="EMBL" id="CAF9930765.1"/>
    </source>
</evidence>
<keyword evidence="6" id="KW-1185">Reference proteome</keyword>
<keyword evidence="1" id="KW-0677">Repeat</keyword>
<name>A0A8H3FVE4_9LECA</name>
<dbReference type="PROSITE" id="PS50082">
    <property type="entry name" value="WD_REPEATS_2"/>
    <property type="match status" value="1"/>
</dbReference>
<evidence type="ECO:0000259" key="4">
    <source>
        <dbReference type="Pfam" id="PF24883"/>
    </source>
</evidence>
<dbReference type="InterPro" id="IPR056884">
    <property type="entry name" value="NPHP3-like_N"/>
</dbReference>
<dbReference type="InterPro" id="IPR027417">
    <property type="entry name" value="P-loop_NTPase"/>
</dbReference>
<accession>A0A8H3FVE4</accession>
<comment type="caution">
    <text evidence="5">The sequence shown here is derived from an EMBL/GenBank/DDBJ whole genome shotgun (WGS) entry which is preliminary data.</text>
</comment>
<evidence type="ECO:0008006" key="7">
    <source>
        <dbReference type="Google" id="ProtNLM"/>
    </source>
</evidence>
<protein>
    <recommendedName>
        <fullName evidence="7">NACHT domain-containing protein</fullName>
    </recommendedName>
</protein>
<dbReference type="Pfam" id="PF00400">
    <property type="entry name" value="WD40"/>
    <property type="match status" value="1"/>
</dbReference>
<dbReference type="PANTHER" id="PTHR10039:SF16">
    <property type="entry name" value="GPI INOSITOL-DEACYLASE"/>
    <property type="match status" value="1"/>
</dbReference>